<dbReference type="SUPFAM" id="SSF54171">
    <property type="entry name" value="DNA-binding domain"/>
    <property type="match status" value="1"/>
</dbReference>
<evidence type="ECO:0000256" key="1">
    <source>
        <dbReference type="ARBA" id="ARBA00004123"/>
    </source>
</evidence>
<dbReference type="SMART" id="SM00380">
    <property type="entry name" value="AP2"/>
    <property type="match status" value="1"/>
</dbReference>
<sequence>MTNLDLNMVPTVDSGMQQDRVVEDQSQVQQQAASAAAAAPDQAHGWTTVPVYVVPVLLYFGQIPVYVETAERFQSAFGSSPGSTMDLRGIQLQEHPAAATDEDASAPAPFPTDIMMSEVTSWPAYGWSPNNPGFAFPVPHYHGQPAGVAASGDGIMISYETVQQPSSEDVNASECVTDDVDAMQSTKVTNSDDDDEGSDVHMGTTALEDADHVHAPRRCMCEICAQEGMCLCMCEDCSQKRSMMPVHDDGCRVRSYNREYPDQLSMVLETGDGGRQDIEDIAHHEPPLSSVVEEGSDGGHDGSVAAFFQQLQLHDHGSESDTPANDDVVDAQAAEVESPAAASTNVAAVLQQSVPAEKKTRAKRKSKVVIDAAAAITTAPRHDAAAAAMTVADVQHPNAAVEKKKRKHRKSKAAAAVTDPCNAVPCNPEIADHDPTLVVPSAAAAGITTDVVDDPASAPPAKKKQRASYRRGPPSKSSEFLGVTHYRRTGRWEAHIWADDVEPHKQLYLGASSTKEEAARAYDKAALVLRGEGFQDRINFKPSQQYQDDVRRLKLLTKDQMALFLRRDSKGPGAVSTYPCVRKIKGGKFEATYRENWKRRSPVGELLGSYNTEEEAARAVYCKAVQENNKDMAQLIKDTAVVRSLPTTAQQAAIDAGLPVLSAQKPVTRRRGKQKAPKKPYTPRKKKAAAAGAAAKRPRKPYTPRKKKDVVPAGATAAAENDQTLQPVDDATMLETGTNNTEVAAAPGGTATDQYVQLPGADDGDDQHETSVTMSWEQQEVDVQDVEPTPDCVLFNPAPIILPSYDQADDPVLPSRPVIVAAGNIAAAPVADELPINPAATARADQAPGSVFIGGRVSSAFRPYLRPKY</sequence>
<reference evidence="8" key="1">
    <citation type="submission" date="2024-03" db="EMBL/GenBank/DDBJ databases">
        <authorList>
            <consortium name="ELIXIR-Norway"/>
            <consortium name="Elixir Norway"/>
        </authorList>
    </citation>
    <scope>NUCLEOTIDE SEQUENCE</scope>
</reference>
<dbReference type="Proteomes" id="UP001497522">
    <property type="component" value="Chromosome 8"/>
</dbReference>
<keyword evidence="9" id="KW-1185">Reference proteome</keyword>
<feature type="region of interest" description="Disordered" evidence="6">
    <location>
        <begin position="397"/>
        <end position="416"/>
    </location>
</feature>
<feature type="compositionally biased region" description="Basic residues" evidence="6">
    <location>
        <begin position="667"/>
        <end position="688"/>
    </location>
</feature>
<keyword evidence="2" id="KW-0805">Transcription regulation</keyword>
<dbReference type="EMBL" id="OZ023709">
    <property type="protein sequence ID" value="CAK9880760.1"/>
    <property type="molecule type" value="Genomic_DNA"/>
</dbReference>
<dbReference type="InterPro" id="IPR016177">
    <property type="entry name" value="DNA-bd_dom_sf"/>
</dbReference>
<dbReference type="PROSITE" id="PS51032">
    <property type="entry name" value="AP2_ERF"/>
    <property type="match status" value="1"/>
</dbReference>
<evidence type="ECO:0000259" key="7">
    <source>
        <dbReference type="PROSITE" id="PS51032"/>
    </source>
</evidence>
<proteinExistence type="predicted"/>
<evidence type="ECO:0000256" key="5">
    <source>
        <dbReference type="ARBA" id="ARBA00023242"/>
    </source>
</evidence>
<name>A0ABP1BXD2_9BRYO</name>
<keyword evidence="5" id="KW-0539">Nucleus</keyword>
<keyword evidence="3" id="KW-0238">DNA-binding</keyword>
<feature type="region of interest" description="Disordered" evidence="6">
    <location>
        <begin position="662"/>
        <end position="728"/>
    </location>
</feature>
<organism evidence="8 9">
    <name type="scientific">Sphagnum jensenii</name>
    <dbReference type="NCBI Taxonomy" id="128206"/>
    <lineage>
        <taxon>Eukaryota</taxon>
        <taxon>Viridiplantae</taxon>
        <taxon>Streptophyta</taxon>
        <taxon>Embryophyta</taxon>
        <taxon>Bryophyta</taxon>
        <taxon>Sphagnophytina</taxon>
        <taxon>Sphagnopsida</taxon>
        <taxon>Sphagnales</taxon>
        <taxon>Sphagnaceae</taxon>
        <taxon>Sphagnum</taxon>
    </lineage>
</organism>
<gene>
    <name evidence="8" type="ORF">CSSPJE1EN2_LOCUS22159</name>
</gene>
<feature type="region of interest" description="Disordered" evidence="6">
    <location>
        <begin position="450"/>
        <end position="480"/>
    </location>
</feature>
<protein>
    <recommendedName>
        <fullName evidence="7">AP2/ERF domain-containing protein</fullName>
    </recommendedName>
</protein>
<accession>A0ABP1BXD2</accession>
<evidence type="ECO:0000256" key="2">
    <source>
        <dbReference type="ARBA" id="ARBA00023015"/>
    </source>
</evidence>
<evidence type="ECO:0000256" key="6">
    <source>
        <dbReference type="SAM" id="MobiDB-lite"/>
    </source>
</evidence>
<dbReference type="CDD" id="cd00018">
    <property type="entry name" value="AP2"/>
    <property type="match status" value="1"/>
</dbReference>
<evidence type="ECO:0000313" key="9">
    <source>
        <dbReference type="Proteomes" id="UP001497522"/>
    </source>
</evidence>
<comment type="subcellular location">
    <subcellularLocation>
        <location evidence="1">Nucleus</location>
    </subcellularLocation>
</comment>
<dbReference type="InterPro" id="IPR036955">
    <property type="entry name" value="AP2/ERF_dom_sf"/>
</dbReference>
<keyword evidence="4" id="KW-0804">Transcription</keyword>
<evidence type="ECO:0000256" key="3">
    <source>
        <dbReference type="ARBA" id="ARBA00023125"/>
    </source>
</evidence>
<dbReference type="Gene3D" id="3.30.730.10">
    <property type="entry name" value="AP2/ERF domain"/>
    <property type="match status" value="1"/>
</dbReference>
<evidence type="ECO:0000256" key="4">
    <source>
        <dbReference type="ARBA" id="ARBA00023163"/>
    </source>
</evidence>
<evidence type="ECO:0000313" key="8">
    <source>
        <dbReference type="EMBL" id="CAK9880760.1"/>
    </source>
</evidence>
<feature type="domain" description="AP2/ERF" evidence="7">
    <location>
        <begin position="479"/>
        <end position="541"/>
    </location>
</feature>
<dbReference type="InterPro" id="IPR001471">
    <property type="entry name" value="AP2/ERF_dom"/>
</dbReference>
<dbReference type="PANTHER" id="PTHR32467:SF213">
    <property type="entry name" value="OS03G0770700 PROTEIN"/>
    <property type="match status" value="1"/>
</dbReference>
<dbReference type="PANTHER" id="PTHR32467">
    <property type="entry name" value="AP2-LIKE ETHYLENE-RESPONSIVE TRANSCRIPTION FACTOR"/>
    <property type="match status" value="1"/>
</dbReference>
<feature type="compositionally biased region" description="Basic residues" evidence="6">
    <location>
        <begin position="403"/>
        <end position="412"/>
    </location>
</feature>
<feature type="compositionally biased region" description="Basic residues" evidence="6">
    <location>
        <begin position="696"/>
        <end position="708"/>
    </location>
</feature>